<keyword evidence="4" id="KW-1185">Reference proteome</keyword>
<evidence type="ECO:0000313" key="4">
    <source>
        <dbReference type="Proteomes" id="UP001221411"/>
    </source>
</evidence>
<evidence type="ECO:0000256" key="2">
    <source>
        <dbReference type="SAM" id="Phobius"/>
    </source>
</evidence>
<feature type="transmembrane region" description="Helical" evidence="2">
    <location>
        <begin position="20"/>
        <end position="38"/>
    </location>
</feature>
<feature type="region of interest" description="Disordered" evidence="1">
    <location>
        <begin position="87"/>
        <end position="106"/>
    </location>
</feature>
<dbReference type="Proteomes" id="UP001221411">
    <property type="component" value="Unassembled WGS sequence"/>
</dbReference>
<dbReference type="EMBL" id="JAQNDO010000001">
    <property type="protein sequence ID" value="MDC0746745.1"/>
    <property type="molecule type" value="Genomic_DNA"/>
</dbReference>
<accession>A0ABT5EY50</accession>
<protein>
    <submittedName>
        <fullName evidence="3">Uncharacterized protein</fullName>
    </submittedName>
</protein>
<dbReference type="RefSeq" id="WP_271925119.1">
    <property type="nucleotide sequence ID" value="NZ_JAQNDO010000001.1"/>
</dbReference>
<reference evidence="3 4" key="1">
    <citation type="submission" date="2022-11" db="EMBL/GenBank/DDBJ databases">
        <title>Minimal conservation of predation-associated metabolite biosynthetic gene clusters underscores biosynthetic potential of Myxococcota including descriptions for ten novel species: Archangium lansinium sp. nov., Myxococcus landrumus sp. nov., Nannocystis bai.</title>
        <authorList>
            <person name="Ahearne A."/>
            <person name="Stevens C."/>
            <person name="Dowd S."/>
        </authorList>
    </citation>
    <scope>NUCLEOTIDE SEQUENCE [LARGE SCALE GENOMIC DNA]</scope>
    <source>
        <strain evidence="3 4">RJM3</strain>
    </source>
</reference>
<feature type="region of interest" description="Disordered" evidence="1">
    <location>
        <begin position="46"/>
        <end position="71"/>
    </location>
</feature>
<comment type="caution">
    <text evidence="3">The sequence shown here is derived from an EMBL/GenBank/DDBJ whole genome shotgun (WGS) entry which is preliminary data.</text>
</comment>
<name>A0ABT5EY50_9BACT</name>
<proteinExistence type="predicted"/>
<evidence type="ECO:0000313" key="3">
    <source>
        <dbReference type="EMBL" id="MDC0746745.1"/>
    </source>
</evidence>
<gene>
    <name evidence="3" type="ORF">POL67_35785</name>
</gene>
<organism evidence="3 4">
    <name type="scientific">Polyangium mundeleinium</name>
    <dbReference type="NCBI Taxonomy" id="2995306"/>
    <lineage>
        <taxon>Bacteria</taxon>
        <taxon>Pseudomonadati</taxon>
        <taxon>Myxococcota</taxon>
        <taxon>Polyangia</taxon>
        <taxon>Polyangiales</taxon>
        <taxon>Polyangiaceae</taxon>
        <taxon>Polyangium</taxon>
    </lineage>
</organism>
<evidence type="ECO:0000256" key="1">
    <source>
        <dbReference type="SAM" id="MobiDB-lite"/>
    </source>
</evidence>
<sequence>MNSKNSENAHRGAPLLVRSFLPALLGIVAGVGSSLLLARPAVLAASKDAPAPQAELPTKRTEGPAPTAPQAPLGLATARLSALEERIDSLAPTNAPPDPAEREDSRRRFEAVVASMIDRHEQAPVDPAWSKTTNAALRPALDTLVQENANGTALEGLDCRTNSCVATLSFSSYAAAQQGIDRYVTTFYGVNCVRTAKLGEAPEDPTAPVQAQLVFQDCKRD</sequence>
<keyword evidence="2" id="KW-0812">Transmembrane</keyword>
<keyword evidence="2" id="KW-1133">Transmembrane helix</keyword>
<keyword evidence="2" id="KW-0472">Membrane</keyword>